<keyword evidence="3" id="KW-1185">Reference proteome</keyword>
<accession>S7QFY2</accession>
<evidence type="ECO:0000256" key="1">
    <source>
        <dbReference type="SAM" id="MobiDB-lite"/>
    </source>
</evidence>
<feature type="region of interest" description="Disordered" evidence="1">
    <location>
        <begin position="45"/>
        <end position="65"/>
    </location>
</feature>
<dbReference type="EMBL" id="KB469297">
    <property type="protein sequence ID" value="EPQ58781.1"/>
    <property type="molecule type" value="Genomic_DNA"/>
</dbReference>
<name>S7QFY2_GLOTA</name>
<evidence type="ECO:0008006" key="4">
    <source>
        <dbReference type="Google" id="ProtNLM"/>
    </source>
</evidence>
<dbReference type="STRING" id="670483.S7QFY2"/>
<dbReference type="OMA" id="NEVTDCN"/>
<dbReference type="OrthoDB" id="544277at2759"/>
<dbReference type="RefSeq" id="XP_007861943.1">
    <property type="nucleotide sequence ID" value="XM_007863752.1"/>
</dbReference>
<dbReference type="Proteomes" id="UP000030669">
    <property type="component" value="Unassembled WGS sequence"/>
</dbReference>
<dbReference type="Gene3D" id="3.40.630.30">
    <property type="match status" value="1"/>
</dbReference>
<gene>
    <name evidence="2" type="ORF">GLOTRDRAFT_125111</name>
</gene>
<dbReference type="KEGG" id="gtr:GLOTRDRAFT_125111"/>
<evidence type="ECO:0000313" key="3">
    <source>
        <dbReference type="Proteomes" id="UP000030669"/>
    </source>
</evidence>
<dbReference type="HOGENOM" id="CLU_069195_3_0_1"/>
<feature type="compositionally biased region" description="Low complexity" evidence="1">
    <location>
        <begin position="54"/>
        <end position="65"/>
    </location>
</feature>
<dbReference type="InterPro" id="IPR016181">
    <property type="entry name" value="Acyl_CoA_acyltransferase"/>
</dbReference>
<organism evidence="2 3">
    <name type="scientific">Gloeophyllum trabeum (strain ATCC 11539 / FP-39264 / Madison 617)</name>
    <name type="common">Brown rot fungus</name>
    <dbReference type="NCBI Taxonomy" id="670483"/>
    <lineage>
        <taxon>Eukaryota</taxon>
        <taxon>Fungi</taxon>
        <taxon>Dikarya</taxon>
        <taxon>Basidiomycota</taxon>
        <taxon>Agaricomycotina</taxon>
        <taxon>Agaricomycetes</taxon>
        <taxon>Gloeophyllales</taxon>
        <taxon>Gloeophyllaceae</taxon>
        <taxon>Gloeophyllum</taxon>
    </lineage>
</organism>
<reference evidence="2 3" key="1">
    <citation type="journal article" date="2012" name="Science">
        <title>The Paleozoic origin of enzymatic lignin decomposition reconstructed from 31 fungal genomes.</title>
        <authorList>
            <person name="Floudas D."/>
            <person name="Binder M."/>
            <person name="Riley R."/>
            <person name="Barry K."/>
            <person name="Blanchette R.A."/>
            <person name="Henrissat B."/>
            <person name="Martinez A.T."/>
            <person name="Otillar R."/>
            <person name="Spatafora J.W."/>
            <person name="Yadav J.S."/>
            <person name="Aerts A."/>
            <person name="Benoit I."/>
            <person name="Boyd A."/>
            <person name="Carlson A."/>
            <person name="Copeland A."/>
            <person name="Coutinho P.M."/>
            <person name="de Vries R.P."/>
            <person name="Ferreira P."/>
            <person name="Findley K."/>
            <person name="Foster B."/>
            <person name="Gaskell J."/>
            <person name="Glotzer D."/>
            <person name="Gorecki P."/>
            <person name="Heitman J."/>
            <person name="Hesse C."/>
            <person name="Hori C."/>
            <person name="Igarashi K."/>
            <person name="Jurgens J.A."/>
            <person name="Kallen N."/>
            <person name="Kersten P."/>
            <person name="Kohler A."/>
            <person name="Kuees U."/>
            <person name="Kumar T.K.A."/>
            <person name="Kuo A."/>
            <person name="LaButti K."/>
            <person name="Larrondo L.F."/>
            <person name="Lindquist E."/>
            <person name="Ling A."/>
            <person name="Lombard V."/>
            <person name="Lucas S."/>
            <person name="Lundell T."/>
            <person name="Martin R."/>
            <person name="McLaughlin D.J."/>
            <person name="Morgenstern I."/>
            <person name="Morin E."/>
            <person name="Murat C."/>
            <person name="Nagy L.G."/>
            <person name="Nolan M."/>
            <person name="Ohm R.A."/>
            <person name="Patyshakuliyeva A."/>
            <person name="Rokas A."/>
            <person name="Ruiz-Duenas F.J."/>
            <person name="Sabat G."/>
            <person name="Salamov A."/>
            <person name="Samejima M."/>
            <person name="Schmutz J."/>
            <person name="Slot J.C."/>
            <person name="St John F."/>
            <person name="Stenlid J."/>
            <person name="Sun H."/>
            <person name="Sun S."/>
            <person name="Syed K."/>
            <person name="Tsang A."/>
            <person name="Wiebenga A."/>
            <person name="Young D."/>
            <person name="Pisabarro A."/>
            <person name="Eastwood D.C."/>
            <person name="Martin F."/>
            <person name="Cullen D."/>
            <person name="Grigoriev I.V."/>
            <person name="Hibbett D.S."/>
        </authorList>
    </citation>
    <scope>NUCLEOTIDE SEQUENCE [LARGE SCALE GENOMIC DNA]</scope>
    <source>
        <strain evidence="2 3">ATCC 11539</strain>
    </source>
</reference>
<evidence type="ECO:0000313" key="2">
    <source>
        <dbReference type="EMBL" id="EPQ58781.1"/>
    </source>
</evidence>
<dbReference type="eggNOG" id="ENOG502RYMB">
    <property type="taxonomic scope" value="Eukaryota"/>
</dbReference>
<protein>
    <recommendedName>
        <fullName evidence="4">N-acetyltransferase domain-containing protein</fullName>
    </recommendedName>
</protein>
<dbReference type="AlphaFoldDB" id="S7QFY2"/>
<sequence length="227" mass="25104">MADALHKPYVRLAKLEELDRIAEMQRRAFIADPVFNYFGRVKATPDPSPPFPESPSQTTPTAPEGGLEELGGMMIWCPPHKRVSPSNVRALLRTGPLKPLKVWGPGGLWRFATTPIHSERVMKRGFKAHRATISPEDAWYLLLACTDPAHEGKGFMSLLTREAFAHAPGSVFTVEGSTAKSRDRYAHFGFTDIRPVVLGKGKVDERGYVAKGAAATGFTVYSQIKWK</sequence>
<dbReference type="GeneID" id="19301204"/>
<proteinExistence type="predicted"/>
<dbReference type="SUPFAM" id="SSF55729">
    <property type="entry name" value="Acyl-CoA N-acyltransferases (Nat)"/>
    <property type="match status" value="1"/>
</dbReference>